<dbReference type="AlphaFoldDB" id="A0A377H821"/>
<name>A0A377H821_9PAST</name>
<dbReference type="Gene3D" id="3.40.50.2000">
    <property type="entry name" value="Glycogen Phosphorylase B"/>
    <property type="match status" value="2"/>
</dbReference>
<dbReference type="InterPro" id="IPR051199">
    <property type="entry name" value="LPS_LOS_Heptosyltrfase"/>
</dbReference>
<dbReference type="EC" id="2.-.-.-" evidence="3"/>
<dbReference type="Proteomes" id="UP000254232">
    <property type="component" value="Unassembled WGS sequence"/>
</dbReference>
<organism evidence="3 4">
    <name type="scientific">Gallibacterium anatis</name>
    <dbReference type="NCBI Taxonomy" id="750"/>
    <lineage>
        <taxon>Bacteria</taxon>
        <taxon>Pseudomonadati</taxon>
        <taxon>Pseudomonadota</taxon>
        <taxon>Gammaproteobacteria</taxon>
        <taxon>Pasteurellales</taxon>
        <taxon>Pasteurellaceae</taxon>
        <taxon>Gallibacterium</taxon>
    </lineage>
</organism>
<evidence type="ECO:0000256" key="2">
    <source>
        <dbReference type="ARBA" id="ARBA00022679"/>
    </source>
</evidence>
<proteinExistence type="predicted"/>
<dbReference type="GO" id="GO:0005829">
    <property type="term" value="C:cytosol"/>
    <property type="evidence" value="ECO:0007669"/>
    <property type="project" value="TreeGrafter"/>
</dbReference>
<evidence type="ECO:0000313" key="3">
    <source>
        <dbReference type="EMBL" id="STO38644.1"/>
    </source>
</evidence>
<dbReference type="SUPFAM" id="SSF53756">
    <property type="entry name" value="UDP-Glycosyltransferase/glycogen phosphorylase"/>
    <property type="match status" value="1"/>
</dbReference>
<gene>
    <name evidence="3" type="primary">rfaF_2</name>
    <name evidence="3" type="ORF">NCTC11413_01782</name>
</gene>
<evidence type="ECO:0000256" key="1">
    <source>
        <dbReference type="ARBA" id="ARBA00022676"/>
    </source>
</evidence>
<keyword evidence="1" id="KW-0328">Glycosyltransferase</keyword>
<dbReference type="CDD" id="cd03789">
    <property type="entry name" value="GT9_LPS_heptosyltransferase"/>
    <property type="match status" value="1"/>
</dbReference>
<dbReference type="GO" id="GO:0009244">
    <property type="term" value="P:lipopolysaccharide core region biosynthetic process"/>
    <property type="evidence" value="ECO:0007669"/>
    <property type="project" value="TreeGrafter"/>
</dbReference>
<sequence>MIDNILVVRNDKLGDFVLAWPAFAMLKHSIPSAKITALVPAYTADLARVCPYIDDVIIDAGKKGDKDEQHKTLSLIRQKRFDVAIAFFSDRYNAVLLWKSKIPYRLAPATKIIQFLYNNRLTQRRSKSEKPEFEYNLDLSRYFLTKHRINVIEPHYPYLKFKENILQQQRDKLVQMLNISPQKKWCFIHSGTGGSAKNLTLNQYAEIATTLLNRFDCQIVLTAGKGESEKALELQQMIRDRRVVVYDKNDGLVDFAKSIACCDLFIAGSTGPLHLAASLNKAIIGFYPSKRSACALRWKPINDESKQLLISANHKESEDTQMSKINIQKVMIEAVPFIERQWA</sequence>
<accession>A0A377H821</accession>
<dbReference type="PANTHER" id="PTHR30160">
    <property type="entry name" value="TETRAACYLDISACCHARIDE 4'-KINASE-RELATED"/>
    <property type="match status" value="1"/>
</dbReference>
<keyword evidence="2 3" id="KW-0808">Transferase</keyword>
<dbReference type="InterPro" id="IPR002201">
    <property type="entry name" value="Glyco_trans_9"/>
</dbReference>
<dbReference type="GO" id="GO:0008713">
    <property type="term" value="F:ADP-heptose-lipopolysaccharide heptosyltransferase activity"/>
    <property type="evidence" value="ECO:0007669"/>
    <property type="project" value="TreeGrafter"/>
</dbReference>
<dbReference type="PANTHER" id="PTHR30160:SF15">
    <property type="entry name" value="GLYCOSYLTRANSFERASE HI_0523-RELATED"/>
    <property type="match status" value="1"/>
</dbReference>
<dbReference type="Pfam" id="PF01075">
    <property type="entry name" value="Glyco_transf_9"/>
    <property type="match status" value="1"/>
</dbReference>
<protein>
    <submittedName>
        <fullName evidence="3">ADP-heptose--LPS heptosyltransferase 2</fullName>
        <ecNumber evidence="3">2.-.-.-</ecNumber>
    </submittedName>
</protein>
<reference evidence="3 4" key="1">
    <citation type="submission" date="2018-06" db="EMBL/GenBank/DDBJ databases">
        <authorList>
            <consortium name="Pathogen Informatics"/>
            <person name="Doyle S."/>
        </authorList>
    </citation>
    <scope>NUCLEOTIDE SEQUENCE [LARGE SCALE GENOMIC DNA]</scope>
    <source>
        <strain evidence="3 4">NCTC11413</strain>
    </source>
</reference>
<evidence type="ECO:0000313" key="4">
    <source>
        <dbReference type="Proteomes" id="UP000254232"/>
    </source>
</evidence>
<dbReference type="EMBL" id="UGGZ01000001">
    <property type="protein sequence ID" value="STO38644.1"/>
    <property type="molecule type" value="Genomic_DNA"/>
</dbReference>